<evidence type="ECO:0000313" key="1">
    <source>
        <dbReference type="EMBL" id="RKR92286.1"/>
    </source>
</evidence>
<protein>
    <submittedName>
        <fullName evidence="1">Uncharacterized protein</fullName>
    </submittedName>
</protein>
<accession>A0A495JTG5</accession>
<keyword evidence="2" id="KW-1185">Reference proteome</keyword>
<gene>
    <name evidence="1" type="ORF">BDK92_6724</name>
</gene>
<dbReference type="EMBL" id="RBKT01000001">
    <property type="protein sequence ID" value="RKR92286.1"/>
    <property type="molecule type" value="Genomic_DNA"/>
</dbReference>
<reference evidence="1 2" key="1">
    <citation type="submission" date="2018-10" db="EMBL/GenBank/DDBJ databases">
        <title>Sequencing the genomes of 1000 actinobacteria strains.</title>
        <authorList>
            <person name="Klenk H.-P."/>
        </authorList>
    </citation>
    <scope>NUCLEOTIDE SEQUENCE [LARGE SCALE GENOMIC DNA]</scope>
    <source>
        <strain evidence="1 2">DSM 45175</strain>
    </source>
</reference>
<evidence type="ECO:0000313" key="2">
    <source>
        <dbReference type="Proteomes" id="UP000277671"/>
    </source>
</evidence>
<name>A0A495JTG5_9ACTN</name>
<proteinExistence type="predicted"/>
<comment type="caution">
    <text evidence="1">The sequence shown here is derived from an EMBL/GenBank/DDBJ whole genome shotgun (WGS) entry which is preliminary data.</text>
</comment>
<dbReference type="RefSeq" id="WP_121160307.1">
    <property type="nucleotide sequence ID" value="NZ_RBKT01000001.1"/>
</dbReference>
<organism evidence="1 2">
    <name type="scientific">Micromonospora pisi</name>
    <dbReference type="NCBI Taxonomy" id="589240"/>
    <lineage>
        <taxon>Bacteria</taxon>
        <taxon>Bacillati</taxon>
        <taxon>Actinomycetota</taxon>
        <taxon>Actinomycetes</taxon>
        <taxon>Micromonosporales</taxon>
        <taxon>Micromonosporaceae</taxon>
        <taxon>Micromonospora</taxon>
    </lineage>
</organism>
<dbReference type="OrthoDB" id="3539899at2"/>
<dbReference type="AlphaFoldDB" id="A0A495JTG5"/>
<sequence>MPQVIHHPRVAWDTARVFVAATETDELFGWVGERLASILGPEHRRELTDTRARLQWPTVANAEAVEAGRWRARLADALAVRPEAAEPLRELAAVTATRLRGHDA</sequence>
<dbReference type="Proteomes" id="UP000277671">
    <property type="component" value="Unassembled WGS sequence"/>
</dbReference>